<dbReference type="GO" id="GO:0009506">
    <property type="term" value="C:plasmodesma"/>
    <property type="evidence" value="ECO:0007669"/>
    <property type="project" value="TreeGrafter"/>
</dbReference>
<keyword evidence="4 5" id="KW-0472">Membrane</keyword>
<name>A0A1J3E4B9_NOCCA</name>
<dbReference type="InterPro" id="IPR004864">
    <property type="entry name" value="LEA_2"/>
</dbReference>
<feature type="transmembrane region" description="Helical" evidence="5">
    <location>
        <begin position="14"/>
        <end position="32"/>
    </location>
</feature>
<dbReference type="EMBL" id="GEVI01006218">
    <property type="protein sequence ID" value="JAU26102.1"/>
    <property type="molecule type" value="Transcribed_RNA"/>
</dbReference>
<reference evidence="7" key="1">
    <citation type="submission" date="2016-07" db="EMBL/GenBank/DDBJ databases">
        <title>De novo transcriptome assembly of four accessions of the metal hyperaccumulator plant Noccaea caerulescens.</title>
        <authorList>
            <person name="Blande D."/>
            <person name="Halimaa P."/>
            <person name="Tervahauta A.I."/>
            <person name="Aarts M.G."/>
            <person name="Karenlampi S.O."/>
        </authorList>
    </citation>
    <scope>NUCLEOTIDE SEQUENCE</scope>
</reference>
<dbReference type="GO" id="GO:0098542">
    <property type="term" value="P:defense response to other organism"/>
    <property type="evidence" value="ECO:0007669"/>
    <property type="project" value="InterPro"/>
</dbReference>
<keyword evidence="2 5" id="KW-0812">Transmembrane</keyword>
<evidence type="ECO:0000256" key="3">
    <source>
        <dbReference type="ARBA" id="ARBA00022989"/>
    </source>
</evidence>
<protein>
    <submittedName>
        <fullName evidence="7">Protein NDR1</fullName>
    </submittedName>
</protein>
<gene>
    <name evidence="7" type="ORF">GA_TR4984_c0_g1_i1_g.16341</name>
</gene>
<dbReference type="PANTHER" id="PTHR31415:SF52">
    <property type="entry name" value="LATE EMBRYOGENESIS ABUNDANT (LEA) HYDROXYPROLINE-RICH GLYCOPROTEIN FAMILY-RELATED"/>
    <property type="match status" value="1"/>
</dbReference>
<proteinExistence type="predicted"/>
<keyword evidence="3 5" id="KW-1133">Transmembrane helix</keyword>
<dbReference type="InterPro" id="IPR044839">
    <property type="entry name" value="NDR1-like"/>
</dbReference>
<dbReference type="PANTHER" id="PTHR31415">
    <property type="entry name" value="OS05G0367900 PROTEIN"/>
    <property type="match status" value="1"/>
</dbReference>
<evidence type="ECO:0000256" key="1">
    <source>
        <dbReference type="ARBA" id="ARBA00004167"/>
    </source>
</evidence>
<dbReference type="Pfam" id="PF03168">
    <property type="entry name" value="LEA_2"/>
    <property type="match status" value="1"/>
</dbReference>
<evidence type="ECO:0000256" key="2">
    <source>
        <dbReference type="ARBA" id="ARBA00022692"/>
    </source>
</evidence>
<evidence type="ECO:0000256" key="5">
    <source>
        <dbReference type="SAM" id="Phobius"/>
    </source>
</evidence>
<organism evidence="7">
    <name type="scientific">Noccaea caerulescens</name>
    <name type="common">Alpine penny-cress</name>
    <name type="synonym">Thlaspi caerulescens</name>
    <dbReference type="NCBI Taxonomy" id="107243"/>
    <lineage>
        <taxon>Eukaryota</taxon>
        <taxon>Viridiplantae</taxon>
        <taxon>Streptophyta</taxon>
        <taxon>Embryophyta</taxon>
        <taxon>Tracheophyta</taxon>
        <taxon>Spermatophyta</taxon>
        <taxon>Magnoliopsida</taxon>
        <taxon>eudicotyledons</taxon>
        <taxon>Gunneridae</taxon>
        <taxon>Pentapetalae</taxon>
        <taxon>rosids</taxon>
        <taxon>malvids</taxon>
        <taxon>Brassicales</taxon>
        <taxon>Brassicaceae</taxon>
        <taxon>Coluteocarpeae</taxon>
        <taxon>Noccaea</taxon>
    </lineage>
</organism>
<dbReference type="GO" id="GO:0005886">
    <property type="term" value="C:plasma membrane"/>
    <property type="evidence" value="ECO:0007669"/>
    <property type="project" value="TreeGrafter"/>
</dbReference>
<accession>A0A1J3E4B9</accession>
<sequence length="206" mass="23274">MDQDGGKRNCCSCLLSFIFTAGLTSLFLWLSLRPNKPKCTIEKFYVPALNKTLNSRTNTTLNFMVRLVNPNRDQGIYYDDVHVSLSSANSSVANYTVPSFYQGHKKKAKKWGQALPFNNQTVLRAVLPNGSAVFRVDLKTQVRFKIICWKTKRYGIEVGADVEVNGDGVKANKKGIKMKKSDSSTRLRSYFPICVLMNLLVFFAIR</sequence>
<feature type="domain" description="Late embryogenesis abundant protein LEA-2 subgroup" evidence="6">
    <location>
        <begin position="65"/>
        <end position="156"/>
    </location>
</feature>
<evidence type="ECO:0000259" key="6">
    <source>
        <dbReference type="Pfam" id="PF03168"/>
    </source>
</evidence>
<feature type="transmembrane region" description="Helical" evidence="5">
    <location>
        <begin position="187"/>
        <end position="205"/>
    </location>
</feature>
<comment type="subcellular location">
    <subcellularLocation>
        <location evidence="1">Membrane</location>
        <topology evidence="1">Single-pass membrane protein</topology>
    </subcellularLocation>
</comment>
<evidence type="ECO:0000313" key="7">
    <source>
        <dbReference type="EMBL" id="JAU26102.1"/>
    </source>
</evidence>
<dbReference type="AlphaFoldDB" id="A0A1J3E4B9"/>
<evidence type="ECO:0000256" key="4">
    <source>
        <dbReference type="ARBA" id="ARBA00023136"/>
    </source>
</evidence>